<organism evidence="2 3">
    <name type="scientific">Coleophoma cylindrospora</name>
    <dbReference type="NCBI Taxonomy" id="1849047"/>
    <lineage>
        <taxon>Eukaryota</taxon>
        <taxon>Fungi</taxon>
        <taxon>Dikarya</taxon>
        <taxon>Ascomycota</taxon>
        <taxon>Pezizomycotina</taxon>
        <taxon>Leotiomycetes</taxon>
        <taxon>Helotiales</taxon>
        <taxon>Dermateaceae</taxon>
        <taxon>Coleophoma</taxon>
    </lineage>
</organism>
<dbReference type="Proteomes" id="UP000256645">
    <property type="component" value="Unassembled WGS sequence"/>
</dbReference>
<name>A0A3D8SSP7_9HELO</name>
<feature type="region of interest" description="Disordered" evidence="1">
    <location>
        <begin position="1"/>
        <end position="31"/>
    </location>
</feature>
<reference evidence="2 3" key="1">
    <citation type="journal article" date="2018" name="IMA Fungus">
        <title>IMA Genome-F 9: Draft genome sequence of Annulohypoxylon stygium, Aspergillus mulundensis, Berkeleyomyces basicola (syn. Thielaviopsis basicola), Ceratocystis smalleyi, two Cercospora beticola strains, Coleophoma cylindrospora, Fusarium fracticaudum, Phialophora cf. hyalina, and Morchella septimelata.</title>
        <authorList>
            <person name="Wingfield B.D."/>
            <person name="Bills G.F."/>
            <person name="Dong Y."/>
            <person name="Huang W."/>
            <person name="Nel W.J."/>
            <person name="Swalarsk-Parry B.S."/>
            <person name="Vaghefi N."/>
            <person name="Wilken P.M."/>
            <person name="An Z."/>
            <person name="de Beer Z.W."/>
            <person name="De Vos L."/>
            <person name="Chen L."/>
            <person name="Duong T.A."/>
            <person name="Gao Y."/>
            <person name="Hammerbacher A."/>
            <person name="Kikkert J.R."/>
            <person name="Li Y."/>
            <person name="Li H."/>
            <person name="Li K."/>
            <person name="Li Q."/>
            <person name="Liu X."/>
            <person name="Ma X."/>
            <person name="Naidoo K."/>
            <person name="Pethybridge S.J."/>
            <person name="Sun J."/>
            <person name="Steenkamp E.T."/>
            <person name="van der Nest M.A."/>
            <person name="van Wyk S."/>
            <person name="Wingfield M.J."/>
            <person name="Xiong C."/>
            <person name="Yue Q."/>
            <person name="Zhang X."/>
        </authorList>
    </citation>
    <scope>NUCLEOTIDE SEQUENCE [LARGE SCALE GENOMIC DNA]</scope>
    <source>
        <strain evidence="2 3">BP6252</strain>
    </source>
</reference>
<keyword evidence="3" id="KW-1185">Reference proteome</keyword>
<evidence type="ECO:0000256" key="1">
    <source>
        <dbReference type="SAM" id="MobiDB-lite"/>
    </source>
</evidence>
<proteinExistence type="predicted"/>
<comment type="caution">
    <text evidence="2">The sequence shown here is derived from an EMBL/GenBank/DDBJ whole genome shotgun (WGS) entry which is preliminary data.</text>
</comment>
<evidence type="ECO:0000313" key="2">
    <source>
        <dbReference type="EMBL" id="RDW89353.1"/>
    </source>
</evidence>
<dbReference type="EMBL" id="PDLM01000001">
    <property type="protein sequence ID" value="RDW89353.1"/>
    <property type="molecule type" value="Genomic_DNA"/>
</dbReference>
<dbReference type="OrthoDB" id="4497018at2759"/>
<evidence type="ECO:0000313" key="3">
    <source>
        <dbReference type="Proteomes" id="UP000256645"/>
    </source>
</evidence>
<accession>A0A3D8SSP7</accession>
<sequence>MAFKDVTNGNVKPNAPPIASTNTPAPEPTDDMKDIIPHDKFEIFQASLLEHEFGHEQAFVSASLQRLQHGIYKDPDLELASTASTDVTLVAVNFVLQPGHATMHRFKRAQITLQAFSTDQTDYNDKPHFEGPRNKTLKLLLIVKFAPHIVSGRVSTESLHWNFALGATVGVTVPLTANINPQTTFDKTKVVNAMMKIQGSTRSSMSPMATNDTALVPSSKLVWSFEENKSQRSGLPREFTFVFLVEQPVAEAALKLRIGIVPVISCDPANFVKRHCTHSHAEVWNVSQWLDKEVGQAFPQGFNFATIERFEDLVELPGKSVNIKDSKVEPAPSAPAGL</sequence>
<gene>
    <name evidence="2" type="ORF">BP6252_01385</name>
</gene>
<protein>
    <submittedName>
        <fullName evidence="2">Uncharacterized protein</fullName>
    </submittedName>
</protein>
<dbReference type="AlphaFoldDB" id="A0A3D8SSP7"/>